<evidence type="ECO:0000256" key="2">
    <source>
        <dbReference type="ARBA" id="ARBA00009347"/>
    </source>
</evidence>
<reference evidence="9 10" key="1">
    <citation type="submission" date="2019-07" db="EMBL/GenBank/DDBJ databases">
        <title>New species of Amycolatopsis and Streptomyces.</title>
        <authorList>
            <person name="Duangmal K."/>
            <person name="Teo W.F.A."/>
            <person name="Lipun K."/>
        </authorList>
    </citation>
    <scope>NUCLEOTIDE SEQUENCE [LARGE SCALE GENOMIC DNA]</scope>
    <source>
        <strain evidence="9 10">NBRC 106415</strain>
    </source>
</reference>
<evidence type="ECO:0000256" key="6">
    <source>
        <dbReference type="SAM" id="MobiDB-lite"/>
    </source>
</evidence>
<organism evidence="9 10">
    <name type="scientific">Streptomyces spongiae</name>
    <dbReference type="NCBI Taxonomy" id="565072"/>
    <lineage>
        <taxon>Bacteria</taxon>
        <taxon>Bacillati</taxon>
        <taxon>Actinomycetota</taxon>
        <taxon>Actinomycetes</taxon>
        <taxon>Kitasatosporales</taxon>
        <taxon>Streptomycetaceae</taxon>
        <taxon>Streptomyces</taxon>
    </lineage>
</organism>
<dbReference type="InterPro" id="IPR037069">
    <property type="entry name" value="AcylCoA_DH/ox_N_sf"/>
</dbReference>
<comment type="similarity">
    <text evidence="2 5">Belongs to the acyl-CoA dehydrogenase family.</text>
</comment>
<dbReference type="InterPro" id="IPR036250">
    <property type="entry name" value="AcylCo_DH-like_C"/>
</dbReference>
<dbReference type="InterPro" id="IPR046373">
    <property type="entry name" value="Acyl-CoA_Oxase/DH_mid-dom_sf"/>
</dbReference>
<sequence length="602" mass="64329">MVIDETGSRDAQAGIAGPEDDPATAASIEDLAAATIDTPTTASLNDLEHLFGDPWDPDNPTGHAAVLAADEAGEMLAAGERLLDGYGLNAEFVPPELGGRLTRLDHLIEVMRVVFRYDPCLGLGYGASSLIPAVNVWAAGDERQRRRMAEVLLAGGRAVSGYHELAHGNDFARAEFSALPGDDGRLRLNGRKEVIANARRAEAMVLFARTSDAPGSRSHSQLFVEKADLPAGAPVHLPRFHSAGMRGVQLGGLEFRDCPIPADAVLGAPGLGMETALRSFQVTRTALPAMTAGILETGLEVTARFANERVLYGRSLAGMPYIGSILADAFTDLLICDCLATVTARSVHLLPGETSLYASAAKYFVATLLMDAMDALSRVLGAQFYIRDGGYGIFQKHLRDLAPAGFGHTARVACLSTVLPQLPRLARKGWLDDTQPPAGVFHLGADLPPLPFERLSISSGGRDSLSASLSAALGSCELDGELRRLVLVIAAEQADVRRECAALAPGDLTVAARPEALRLAARYAAVLAATACVNIWLHNRERHDAFLSDPRWAVAALGRIAERVGRDPGQRPRHVTERLSAEVLSRYRDRRGFGLSNRRLPG</sequence>
<dbReference type="OrthoDB" id="3860847at2"/>
<evidence type="ECO:0000259" key="7">
    <source>
        <dbReference type="Pfam" id="PF00441"/>
    </source>
</evidence>
<keyword evidence="5" id="KW-0560">Oxidoreductase</keyword>
<protein>
    <submittedName>
        <fullName evidence="9">Acyl-CoA dehydrogenase</fullName>
    </submittedName>
</protein>
<evidence type="ECO:0000313" key="9">
    <source>
        <dbReference type="EMBL" id="MPY58066.1"/>
    </source>
</evidence>
<accession>A0A5N8XG76</accession>
<gene>
    <name evidence="9" type="ORF">FNH08_13065</name>
</gene>
<evidence type="ECO:0000256" key="1">
    <source>
        <dbReference type="ARBA" id="ARBA00001974"/>
    </source>
</evidence>
<dbReference type="CDD" id="cd00567">
    <property type="entry name" value="ACAD"/>
    <property type="match status" value="1"/>
</dbReference>
<keyword evidence="10" id="KW-1185">Reference proteome</keyword>
<dbReference type="PANTHER" id="PTHR43884">
    <property type="entry name" value="ACYL-COA DEHYDROGENASE"/>
    <property type="match status" value="1"/>
</dbReference>
<dbReference type="Gene3D" id="2.40.110.10">
    <property type="entry name" value="Butyryl-CoA Dehydrogenase, subunit A, domain 2"/>
    <property type="match status" value="1"/>
</dbReference>
<dbReference type="PANTHER" id="PTHR43884:SF12">
    <property type="entry name" value="ISOVALERYL-COA DEHYDROGENASE, MITOCHONDRIAL-RELATED"/>
    <property type="match status" value="1"/>
</dbReference>
<feature type="region of interest" description="Disordered" evidence="6">
    <location>
        <begin position="1"/>
        <end position="22"/>
    </location>
</feature>
<proteinExistence type="inferred from homology"/>
<feature type="domain" description="Acyl-CoA oxidase/dehydrogenase middle" evidence="8">
    <location>
        <begin position="164"/>
        <end position="258"/>
    </location>
</feature>
<dbReference type="GO" id="GO:0050660">
    <property type="term" value="F:flavin adenine dinucleotide binding"/>
    <property type="evidence" value="ECO:0007669"/>
    <property type="project" value="InterPro"/>
</dbReference>
<evidence type="ECO:0000256" key="5">
    <source>
        <dbReference type="RuleBase" id="RU362125"/>
    </source>
</evidence>
<evidence type="ECO:0000259" key="8">
    <source>
        <dbReference type="Pfam" id="PF02770"/>
    </source>
</evidence>
<evidence type="ECO:0000313" key="10">
    <source>
        <dbReference type="Proteomes" id="UP000400924"/>
    </source>
</evidence>
<comment type="cofactor">
    <cofactor evidence="1 5">
        <name>FAD</name>
        <dbReference type="ChEBI" id="CHEBI:57692"/>
    </cofactor>
</comment>
<dbReference type="Pfam" id="PF00441">
    <property type="entry name" value="Acyl-CoA_dh_1"/>
    <property type="match status" value="1"/>
</dbReference>
<dbReference type="AlphaFoldDB" id="A0A5N8XG76"/>
<keyword evidence="3 5" id="KW-0285">Flavoprotein</keyword>
<dbReference type="Gene3D" id="1.20.140.10">
    <property type="entry name" value="Butyryl-CoA Dehydrogenase, subunit A, domain 3"/>
    <property type="match status" value="1"/>
</dbReference>
<dbReference type="SUPFAM" id="SSF56645">
    <property type="entry name" value="Acyl-CoA dehydrogenase NM domain-like"/>
    <property type="match status" value="1"/>
</dbReference>
<dbReference type="EMBL" id="VJZC01000069">
    <property type="protein sequence ID" value="MPY58066.1"/>
    <property type="molecule type" value="Genomic_DNA"/>
</dbReference>
<comment type="caution">
    <text evidence="9">The sequence shown here is derived from an EMBL/GenBank/DDBJ whole genome shotgun (WGS) entry which is preliminary data.</text>
</comment>
<dbReference type="GO" id="GO:0003995">
    <property type="term" value="F:acyl-CoA dehydrogenase activity"/>
    <property type="evidence" value="ECO:0007669"/>
    <property type="project" value="TreeGrafter"/>
</dbReference>
<name>A0A5N8XG76_9ACTN</name>
<dbReference type="Pfam" id="PF02770">
    <property type="entry name" value="Acyl-CoA_dh_M"/>
    <property type="match status" value="1"/>
</dbReference>
<evidence type="ECO:0000256" key="3">
    <source>
        <dbReference type="ARBA" id="ARBA00022630"/>
    </source>
</evidence>
<dbReference type="SUPFAM" id="SSF47203">
    <property type="entry name" value="Acyl-CoA dehydrogenase C-terminal domain-like"/>
    <property type="match status" value="1"/>
</dbReference>
<dbReference type="InterPro" id="IPR009100">
    <property type="entry name" value="AcylCoA_DH/oxidase_NM_dom_sf"/>
</dbReference>
<dbReference type="InterPro" id="IPR009075">
    <property type="entry name" value="AcylCo_DH/oxidase_C"/>
</dbReference>
<feature type="domain" description="Acyl-CoA dehydrogenase/oxidase C-terminal" evidence="7">
    <location>
        <begin position="272"/>
        <end position="400"/>
    </location>
</feature>
<dbReference type="Gene3D" id="1.10.540.10">
    <property type="entry name" value="Acyl-CoA dehydrogenase/oxidase, N-terminal domain"/>
    <property type="match status" value="1"/>
</dbReference>
<evidence type="ECO:0000256" key="4">
    <source>
        <dbReference type="ARBA" id="ARBA00022827"/>
    </source>
</evidence>
<keyword evidence="4 5" id="KW-0274">FAD</keyword>
<dbReference type="InterPro" id="IPR006091">
    <property type="entry name" value="Acyl-CoA_Oxase/DH_mid-dom"/>
</dbReference>
<dbReference type="Proteomes" id="UP000400924">
    <property type="component" value="Unassembled WGS sequence"/>
</dbReference>